<protein>
    <submittedName>
        <fullName evidence="1">Uncharacterized protein</fullName>
    </submittedName>
</protein>
<gene>
    <name evidence="1" type="ORF">JRO89_XS07G0226600</name>
</gene>
<evidence type="ECO:0000313" key="1">
    <source>
        <dbReference type="EMBL" id="KAH7568065.1"/>
    </source>
</evidence>
<sequence>MAHLSAGLVVEDPLYLHLLSPMKMTMANMPDNSPTPEERFHGYMDASPGRLFVYACRNCAGLIFLFAVFSRYSVLADGLHSFVLFLIARHPYCTQLGQNL</sequence>
<accession>A0ABQ8HUP1</accession>
<proteinExistence type="predicted"/>
<keyword evidence="2" id="KW-1185">Reference proteome</keyword>
<dbReference type="EMBL" id="JAFEMO010000007">
    <property type="protein sequence ID" value="KAH7568065.1"/>
    <property type="molecule type" value="Genomic_DNA"/>
</dbReference>
<comment type="caution">
    <text evidence="1">The sequence shown here is derived from an EMBL/GenBank/DDBJ whole genome shotgun (WGS) entry which is preliminary data.</text>
</comment>
<reference evidence="1 2" key="1">
    <citation type="submission" date="2021-02" db="EMBL/GenBank/DDBJ databases">
        <title>Plant Genome Project.</title>
        <authorList>
            <person name="Zhang R.-G."/>
        </authorList>
    </citation>
    <scope>NUCLEOTIDE SEQUENCE [LARGE SCALE GENOMIC DNA]</scope>
    <source>
        <tissue evidence="1">Leaves</tissue>
    </source>
</reference>
<organism evidence="1 2">
    <name type="scientific">Xanthoceras sorbifolium</name>
    <dbReference type="NCBI Taxonomy" id="99658"/>
    <lineage>
        <taxon>Eukaryota</taxon>
        <taxon>Viridiplantae</taxon>
        <taxon>Streptophyta</taxon>
        <taxon>Embryophyta</taxon>
        <taxon>Tracheophyta</taxon>
        <taxon>Spermatophyta</taxon>
        <taxon>Magnoliopsida</taxon>
        <taxon>eudicotyledons</taxon>
        <taxon>Gunneridae</taxon>
        <taxon>Pentapetalae</taxon>
        <taxon>rosids</taxon>
        <taxon>malvids</taxon>
        <taxon>Sapindales</taxon>
        <taxon>Sapindaceae</taxon>
        <taxon>Xanthoceroideae</taxon>
        <taxon>Xanthoceras</taxon>
    </lineage>
</organism>
<evidence type="ECO:0000313" key="2">
    <source>
        <dbReference type="Proteomes" id="UP000827721"/>
    </source>
</evidence>
<name>A0ABQ8HUP1_9ROSI</name>
<dbReference type="Proteomes" id="UP000827721">
    <property type="component" value="Unassembled WGS sequence"/>
</dbReference>